<dbReference type="Proteomes" id="UP000315496">
    <property type="component" value="Chromosome 2"/>
</dbReference>
<feature type="region of interest" description="Disordered" evidence="1">
    <location>
        <begin position="232"/>
        <end position="255"/>
    </location>
</feature>
<dbReference type="AlphaFoldDB" id="A0A4Z1T704"/>
<evidence type="ECO:0000313" key="3">
    <source>
        <dbReference type="Proteomes" id="UP000315496"/>
    </source>
</evidence>
<dbReference type="EMBL" id="VDLU01000002">
    <property type="protein sequence ID" value="TNJ28281.1"/>
    <property type="molecule type" value="Genomic_DNA"/>
</dbReference>
<evidence type="ECO:0000313" key="2">
    <source>
        <dbReference type="EMBL" id="TNJ28281.1"/>
    </source>
</evidence>
<feature type="compositionally biased region" description="Basic residues" evidence="1">
    <location>
        <begin position="236"/>
        <end position="255"/>
    </location>
</feature>
<comment type="caution">
    <text evidence="2">The sequence shown here is derived from an EMBL/GenBank/DDBJ whole genome shotgun (WGS) entry which is preliminary data.</text>
</comment>
<sequence>MDAFMDEDAFRQLLDESACVRFTERDVSARPEDVEPHRLTYQKREATIEDIRRGHSHISFTMSGETPEQIRERIEKRVNGMSIRDMTVALLNERQLLLNRDEQAELRALERRRLLEHGASVSKRRYLPFNKLKELRQAQSDFVREQLKENRNAGLIGLGKNGRKYTIGAGITENVHDLTWEKVHPSAAIAYRQLSDHRGRAYMWDGSKTITGTIGHFENGELKLKQSTIERLGGKMSKKVKRPHRKEQKKGKRHP</sequence>
<evidence type="ECO:0000256" key="1">
    <source>
        <dbReference type="SAM" id="MobiDB-lite"/>
    </source>
</evidence>
<accession>A0A4Z1T704</accession>
<reference evidence="2 3" key="1">
    <citation type="submission" date="2019-05" db="EMBL/GenBank/DDBJ databases">
        <title>The compact genome of Giardia muris reveals important steps in the evolution of intestinal protozoan parasites.</title>
        <authorList>
            <person name="Xu F."/>
            <person name="Jimenez-Gonzalez A."/>
            <person name="Einarsson E."/>
            <person name="Astvaldsson A."/>
            <person name="Peirasmaki D."/>
            <person name="Eckmann L."/>
            <person name="Andersson J.O."/>
            <person name="Svard S.G."/>
            <person name="Jerlstrom-Hultqvist J."/>
        </authorList>
    </citation>
    <scope>NUCLEOTIDE SEQUENCE [LARGE SCALE GENOMIC DNA]</scope>
    <source>
        <strain evidence="2 3">Roberts-Thomson</strain>
    </source>
</reference>
<dbReference type="OrthoDB" id="10253360at2759"/>
<organism evidence="2 3">
    <name type="scientific">Giardia muris</name>
    <dbReference type="NCBI Taxonomy" id="5742"/>
    <lineage>
        <taxon>Eukaryota</taxon>
        <taxon>Metamonada</taxon>
        <taxon>Diplomonadida</taxon>
        <taxon>Hexamitidae</taxon>
        <taxon>Giardiinae</taxon>
        <taxon>Giardia</taxon>
    </lineage>
</organism>
<proteinExistence type="predicted"/>
<protein>
    <submittedName>
        <fullName evidence="2">Uncharacterized protein</fullName>
    </submittedName>
</protein>
<gene>
    <name evidence="2" type="ORF">GMRT_11421</name>
</gene>
<keyword evidence="3" id="KW-1185">Reference proteome</keyword>
<name>A0A4Z1T704_GIAMU</name>
<dbReference type="VEuPathDB" id="GiardiaDB:GMRT_11421"/>